<feature type="transmembrane region" description="Helical" evidence="1">
    <location>
        <begin position="12"/>
        <end position="36"/>
    </location>
</feature>
<dbReference type="HOGENOM" id="CLU_3046373_0_0_9"/>
<comment type="caution">
    <text evidence="2">The sequence shown here is derived from an EMBL/GenBank/DDBJ whole genome shotgun (WGS) entry which is preliminary data.</text>
</comment>
<keyword evidence="1" id="KW-0472">Membrane</keyword>
<dbReference type="EMBL" id="AEEH01000052">
    <property type="protein sequence ID" value="EFM24556.1"/>
    <property type="molecule type" value="Genomic_DNA"/>
</dbReference>
<keyword evidence="1" id="KW-1133">Transmembrane helix</keyword>
<protein>
    <submittedName>
        <fullName evidence="2">Uncharacterized protein</fullName>
    </submittedName>
</protein>
<dbReference type="eggNOG" id="COG1757">
    <property type="taxonomic scope" value="Bacteria"/>
</dbReference>
<accession>E0NNT5</accession>
<keyword evidence="1" id="KW-0812">Transmembrane</keyword>
<proteinExistence type="predicted"/>
<dbReference type="Proteomes" id="UP000003280">
    <property type="component" value="Unassembled WGS sequence"/>
</dbReference>
<dbReference type="AlphaFoldDB" id="E0NNT5"/>
<sequence length="54" mass="5976">MAATLGVETLSYLPWAVLNYMGIVFAIILALTGIGITKITEEEKEKFLQEMGEK</sequence>
<keyword evidence="3" id="KW-1185">Reference proteome</keyword>
<reference evidence="2 3" key="1">
    <citation type="submission" date="2010-07" db="EMBL/GenBank/DDBJ databases">
        <authorList>
            <person name="Muzny D."/>
            <person name="Qin X."/>
            <person name="Deng J."/>
            <person name="Jiang H."/>
            <person name="Liu Y."/>
            <person name="Qu J."/>
            <person name="Song X.-Z."/>
            <person name="Zhang L."/>
            <person name="Thornton R."/>
            <person name="Coyle M."/>
            <person name="Francisco L."/>
            <person name="Jackson L."/>
            <person name="Javaid M."/>
            <person name="Korchina V."/>
            <person name="Kovar C."/>
            <person name="Mata R."/>
            <person name="Mathew T."/>
            <person name="Ngo R."/>
            <person name="Nguyen L."/>
            <person name="Nguyen N."/>
            <person name="Okwuonu G."/>
            <person name="Ongeri F."/>
            <person name="Pham C."/>
            <person name="Simmons D."/>
            <person name="Wilczek-Boney K."/>
            <person name="Hale W."/>
            <person name="Jakkamsetti A."/>
            <person name="Pham P."/>
            <person name="Ruth R."/>
            <person name="San Lucas F."/>
            <person name="Warren J."/>
            <person name="Zhang J."/>
            <person name="Zhao Z."/>
            <person name="Zhou C."/>
            <person name="Zhu D."/>
            <person name="Lee S."/>
            <person name="Bess C."/>
            <person name="Blankenburg K."/>
            <person name="Forbes L."/>
            <person name="Fu Q."/>
            <person name="Gubbala S."/>
            <person name="Hirani K."/>
            <person name="Jayaseelan J.C."/>
            <person name="Lara F."/>
            <person name="Munidasa M."/>
            <person name="Palculict T."/>
            <person name="Patil S."/>
            <person name="Pu L.-L."/>
            <person name="Saada N."/>
            <person name="Tang L."/>
            <person name="Weissenberger G."/>
            <person name="Zhu Y."/>
            <person name="Hemphill L."/>
            <person name="Shang Y."/>
            <person name="Youmans B."/>
            <person name="Ayvaz T."/>
            <person name="Ross M."/>
            <person name="Santibanez J."/>
            <person name="Aqrawi P."/>
            <person name="Gross S."/>
            <person name="Joshi V."/>
            <person name="Fowler G."/>
            <person name="Nazareth L."/>
            <person name="Reid J."/>
            <person name="Worley K."/>
            <person name="Petrosino J."/>
            <person name="Highlander S."/>
            <person name="Gibbs R."/>
        </authorList>
    </citation>
    <scope>NUCLEOTIDE SEQUENCE [LARGE SCALE GENOMIC DNA]</scope>
    <source>
        <strain evidence="2 3">ATCC BAA-1640</strain>
    </source>
</reference>
<dbReference type="RefSeq" id="WP_008902599.1">
    <property type="nucleotide sequence ID" value="NZ_GL397071.1"/>
</dbReference>
<dbReference type="STRING" id="862517.HMPREF9225_1824"/>
<organism evidence="2 3">
    <name type="scientific">Peptoniphilus duerdenii ATCC BAA-1640</name>
    <dbReference type="NCBI Taxonomy" id="862517"/>
    <lineage>
        <taxon>Bacteria</taxon>
        <taxon>Bacillati</taxon>
        <taxon>Bacillota</taxon>
        <taxon>Tissierellia</taxon>
        <taxon>Tissierellales</taxon>
        <taxon>Peptoniphilaceae</taxon>
        <taxon>Peptoniphilus</taxon>
    </lineage>
</organism>
<name>E0NNT5_9FIRM</name>
<evidence type="ECO:0000313" key="3">
    <source>
        <dbReference type="Proteomes" id="UP000003280"/>
    </source>
</evidence>
<gene>
    <name evidence="2" type="ORF">HMPREF9225_1824</name>
</gene>
<evidence type="ECO:0000313" key="2">
    <source>
        <dbReference type="EMBL" id="EFM24556.1"/>
    </source>
</evidence>
<evidence type="ECO:0000256" key="1">
    <source>
        <dbReference type="SAM" id="Phobius"/>
    </source>
</evidence>